<dbReference type="RefSeq" id="YP_008408760.1">
    <property type="nucleotide sequence ID" value="NC_022052.1"/>
</dbReference>
<evidence type="ECO:0000256" key="1">
    <source>
        <dbReference type="SAM" id="MobiDB-lite"/>
    </source>
</evidence>
<evidence type="ECO:0000313" key="3">
    <source>
        <dbReference type="Proteomes" id="UP000015551"/>
    </source>
</evidence>
<accession>S5YAP4</accession>
<sequence>MDPVLVEKERRGAVQELRDRNAWPPATAPVDPKTEFEPEAAEVEKPRRGRPPKQVEPEPEPEGIEVSVSE</sequence>
<protein>
    <submittedName>
        <fullName evidence="2">Uncharacterized protein</fullName>
    </submittedName>
</protein>
<gene>
    <name evidence="2" type="primary">105</name>
    <name evidence="2" type="ORF">PBI_WHIRLWIND_105</name>
</gene>
<dbReference type="Proteomes" id="UP000015551">
    <property type="component" value="Segment"/>
</dbReference>
<feature type="region of interest" description="Disordered" evidence="1">
    <location>
        <begin position="1"/>
        <end position="70"/>
    </location>
</feature>
<name>S5YAP4_9CAUD</name>
<keyword evidence="3" id="KW-1185">Reference proteome</keyword>
<dbReference type="EMBL" id="KF024725">
    <property type="protein sequence ID" value="AGT12710.1"/>
    <property type="molecule type" value="Genomic_DNA"/>
</dbReference>
<proteinExistence type="predicted"/>
<dbReference type="KEGG" id="vg:16548073"/>
<dbReference type="OrthoDB" id="38447at10239"/>
<dbReference type="GeneID" id="16548073"/>
<evidence type="ECO:0000313" key="2">
    <source>
        <dbReference type="EMBL" id="AGT12710.1"/>
    </source>
</evidence>
<feature type="compositionally biased region" description="Basic and acidic residues" evidence="1">
    <location>
        <begin position="32"/>
        <end position="46"/>
    </location>
</feature>
<organism evidence="2 3">
    <name type="scientific">Mycobacterium phage Whirlwind</name>
    <dbReference type="NCBI Taxonomy" id="1340826"/>
    <lineage>
        <taxon>Viruses</taxon>
        <taxon>Duplodnaviria</taxon>
        <taxon>Heunggongvirae</taxon>
        <taxon>Uroviricota</taxon>
        <taxon>Caudoviricetes</taxon>
        <taxon>Vilmaviridae</taxon>
        <taxon>Lclasvirinae</taxon>
        <taxon>Lumosvirus</taxon>
        <taxon>Lumosvirus whirlwind</taxon>
    </lineage>
</organism>
<feature type="compositionally biased region" description="Basic and acidic residues" evidence="1">
    <location>
        <begin position="1"/>
        <end position="21"/>
    </location>
</feature>
<reference evidence="2 3" key="1">
    <citation type="submission" date="2013-05" db="EMBL/GenBank/DDBJ databases">
        <authorList>
            <person name="Williams P.R."/>
            <person name="Bowman C.A."/>
            <person name="Russell D.A."/>
            <person name="Jacobs-Sera D."/>
            <person name="Hendrix R.W."/>
            <person name="Hatfull G.F."/>
        </authorList>
    </citation>
    <scope>NUCLEOTIDE SEQUENCE [LARGE SCALE GENOMIC DNA]</scope>
</reference>